<proteinExistence type="predicted"/>
<evidence type="ECO:0000256" key="4">
    <source>
        <dbReference type="ARBA" id="ARBA00023002"/>
    </source>
</evidence>
<dbReference type="RefSeq" id="WP_067634946.1">
    <property type="nucleotide sequence ID" value="NZ_JAAXPI010000007.1"/>
</dbReference>
<evidence type="ECO:0000256" key="2">
    <source>
        <dbReference type="ARBA" id="ARBA00022630"/>
    </source>
</evidence>
<dbReference type="GO" id="GO:0016651">
    <property type="term" value="F:oxidoreductase activity, acting on NAD(P)H"/>
    <property type="evidence" value="ECO:0007669"/>
    <property type="project" value="TreeGrafter"/>
</dbReference>
<feature type="domain" description="Reductase C-terminal" evidence="6">
    <location>
        <begin position="320"/>
        <end position="398"/>
    </location>
</feature>
<feature type="domain" description="FAD/NAD(P)-binding" evidence="5">
    <location>
        <begin position="6"/>
        <end position="301"/>
    </location>
</feature>
<dbReference type="InterPro" id="IPR028202">
    <property type="entry name" value="Reductase_C"/>
</dbReference>
<evidence type="ECO:0000256" key="3">
    <source>
        <dbReference type="ARBA" id="ARBA00022827"/>
    </source>
</evidence>
<organism evidence="7 8">
    <name type="scientific">Actinomadura latina</name>
    <dbReference type="NCBI Taxonomy" id="163603"/>
    <lineage>
        <taxon>Bacteria</taxon>
        <taxon>Bacillati</taxon>
        <taxon>Actinomycetota</taxon>
        <taxon>Actinomycetes</taxon>
        <taxon>Streptosporangiales</taxon>
        <taxon>Thermomonosporaceae</taxon>
        <taxon>Actinomadura</taxon>
    </lineage>
</organism>
<evidence type="ECO:0000313" key="7">
    <source>
        <dbReference type="EMBL" id="NKZ03754.1"/>
    </source>
</evidence>
<dbReference type="InterPro" id="IPR050446">
    <property type="entry name" value="FAD-oxidoreductase/Apoptosis"/>
</dbReference>
<evidence type="ECO:0000259" key="6">
    <source>
        <dbReference type="Pfam" id="PF14759"/>
    </source>
</evidence>
<reference evidence="7 8" key="1">
    <citation type="submission" date="2020-04" db="EMBL/GenBank/DDBJ databases">
        <title>MicrobeNet Type strains.</title>
        <authorList>
            <person name="Nicholson A.C."/>
        </authorList>
    </citation>
    <scope>NUCLEOTIDE SEQUENCE [LARGE SCALE GENOMIC DNA]</scope>
    <source>
        <strain evidence="7 8">ATCC BAA-277</strain>
    </source>
</reference>
<dbReference type="InterPro" id="IPR016156">
    <property type="entry name" value="FAD/NAD-linked_Rdtase_dimer_sf"/>
</dbReference>
<sequence>MSTPRRIVIVGAGLAGASAAAALRERGFEGEVTLFGRESHAPYELPPLSKGILLGKTDEPDWVREAGYYADHGIELRRDTTITALRPAEHVVVDARGDEHGYDRLLLATGSRPRTLPGFDAPGVHRLRTLDDALALRERLTEDARVVVVGAGWIGCEVAAAARTRGARVTMADPLPQPLQRVLGGRIGAVFHDLHADHGVTLRPGVTATGLSDHGGAQVVRLDDGSELPADTVVVGVGATPRIELAEQAGLELAAGGVVVDAALRTSAPDIFAAGDIAAHEHPRYGGLVRIEHWDNAKRQGAHAAGGLLGDDAAYTASPFFFSDQYDLGCEYRGLANPATDELVVRGDPSSREFLAFWLREGRITAALNVNSWDHGDALQALVDNRARTSAAELAEADLASLATAGRA</sequence>
<dbReference type="PANTHER" id="PTHR43557">
    <property type="entry name" value="APOPTOSIS-INDUCING FACTOR 1"/>
    <property type="match status" value="1"/>
</dbReference>
<dbReference type="Proteomes" id="UP000579250">
    <property type="component" value="Unassembled WGS sequence"/>
</dbReference>
<dbReference type="EMBL" id="JAAXPI010000007">
    <property type="protein sequence ID" value="NKZ03754.1"/>
    <property type="molecule type" value="Genomic_DNA"/>
</dbReference>
<dbReference type="AlphaFoldDB" id="A0A846YYU0"/>
<comment type="cofactor">
    <cofactor evidence="1">
        <name>FAD</name>
        <dbReference type="ChEBI" id="CHEBI:57692"/>
    </cofactor>
</comment>
<dbReference type="PANTHER" id="PTHR43557:SF2">
    <property type="entry name" value="RIESKE DOMAIN-CONTAINING PROTEIN-RELATED"/>
    <property type="match status" value="1"/>
</dbReference>
<dbReference type="InterPro" id="IPR023753">
    <property type="entry name" value="FAD/NAD-binding_dom"/>
</dbReference>
<dbReference type="SUPFAM" id="SSF51905">
    <property type="entry name" value="FAD/NAD(P)-binding domain"/>
    <property type="match status" value="1"/>
</dbReference>
<dbReference type="SUPFAM" id="SSF55424">
    <property type="entry name" value="FAD/NAD-linked reductases, dimerisation (C-terminal) domain"/>
    <property type="match status" value="1"/>
</dbReference>
<dbReference type="Gene3D" id="3.30.390.30">
    <property type="match status" value="1"/>
</dbReference>
<comment type="caution">
    <text evidence="7">The sequence shown here is derived from an EMBL/GenBank/DDBJ whole genome shotgun (WGS) entry which is preliminary data.</text>
</comment>
<dbReference type="Pfam" id="PF14759">
    <property type="entry name" value="Reductase_C"/>
    <property type="match status" value="1"/>
</dbReference>
<dbReference type="GO" id="GO:0005737">
    <property type="term" value="C:cytoplasm"/>
    <property type="evidence" value="ECO:0007669"/>
    <property type="project" value="TreeGrafter"/>
</dbReference>
<evidence type="ECO:0000256" key="1">
    <source>
        <dbReference type="ARBA" id="ARBA00001974"/>
    </source>
</evidence>
<dbReference type="PRINTS" id="PR00411">
    <property type="entry name" value="PNDRDTASEI"/>
</dbReference>
<accession>A0A846YYU0</accession>
<dbReference type="Gene3D" id="3.50.50.60">
    <property type="entry name" value="FAD/NAD(P)-binding domain"/>
    <property type="match status" value="2"/>
</dbReference>
<dbReference type="Pfam" id="PF07992">
    <property type="entry name" value="Pyr_redox_2"/>
    <property type="match status" value="1"/>
</dbReference>
<name>A0A846YYU0_9ACTN</name>
<dbReference type="PRINTS" id="PR00368">
    <property type="entry name" value="FADPNR"/>
</dbReference>
<gene>
    <name evidence="7" type="ORF">HGB48_08340</name>
</gene>
<protein>
    <submittedName>
        <fullName evidence="7">FAD-dependent oxidoreductase</fullName>
    </submittedName>
</protein>
<evidence type="ECO:0000259" key="5">
    <source>
        <dbReference type="Pfam" id="PF07992"/>
    </source>
</evidence>
<keyword evidence="3" id="KW-0274">FAD</keyword>
<dbReference type="InterPro" id="IPR036188">
    <property type="entry name" value="FAD/NAD-bd_sf"/>
</dbReference>
<keyword evidence="4" id="KW-0560">Oxidoreductase</keyword>
<keyword evidence="8" id="KW-1185">Reference proteome</keyword>
<evidence type="ECO:0000313" key="8">
    <source>
        <dbReference type="Proteomes" id="UP000579250"/>
    </source>
</evidence>
<keyword evidence="2" id="KW-0285">Flavoprotein</keyword>